<evidence type="ECO:0000256" key="10">
    <source>
        <dbReference type="SAM" id="Phobius"/>
    </source>
</evidence>
<comment type="subcellular location">
    <subcellularLocation>
        <location evidence="1">Cell inner membrane</location>
        <topology evidence="1">Multi-pass membrane protein</topology>
    </subcellularLocation>
</comment>
<name>A0A501PM84_9PROT</name>
<dbReference type="OrthoDB" id="9780160at2"/>
<dbReference type="PANTHER" id="PTHR43298">
    <property type="entry name" value="MULTIDRUG RESISTANCE PROTEIN NORM-RELATED"/>
    <property type="match status" value="1"/>
</dbReference>
<feature type="transmembrane region" description="Helical" evidence="10">
    <location>
        <begin position="252"/>
        <end position="279"/>
    </location>
</feature>
<evidence type="ECO:0000256" key="1">
    <source>
        <dbReference type="ARBA" id="ARBA00004429"/>
    </source>
</evidence>
<dbReference type="InterPro" id="IPR002528">
    <property type="entry name" value="MATE_fam"/>
</dbReference>
<feature type="transmembrane region" description="Helical" evidence="10">
    <location>
        <begin position="360"/>
        <end position="378"/>
    </location>
</feature>
<evidence type="ECO:0000256" key="7">
    <source>
        <dbReference type="ARBA" id="ARBA00023065"/>
    </source>
</evidence>
<dbReference type="InterPro" id="IPR048279">
    <property type="entry name" value="MdtK-like"/>
</dbReference>
<evidence type="ECO:0000256" key="2">
    <source>
        <dbReference type="ARBA" id="ARBA00022448"/>
    </source>
</evidence>
<evidence type="ECO:0000256" key="4">
    <source>
        <dbReference type="ARBA" id="ARBA00022475"/>
    </source>
</evidence>
<gene>
    <name evidence="11" type="ORF">FIV46_04865</name>
</gene>
<dbReference type="GO" id="GO:0006811">
    <property type="term" value="P:monoatomic ion transport"/>
    <property type="evidence" value="ECO:0007669"/>
    <property type="project" value="UniProtKB-KW"/>
</dbReference>
<feature type="transmembrane region" description="Helical" evidence="10">
    <location>
        <begin position="64"/>
        <end position="84"/>
    </location>
</feature>
<dbReference type="GO" id="GO:0005886">
    <property type="term" value="C:plasma membrane"/>
    <property type="evidence" value="ECO:0007669"/>
    <property type="project" value="UniProtKB-SubCell"/>
</dbReference>
<reference evidence="12" key="1">
    <citation type="submission" date="2019-06" db="EMBL/GenBank/DDBJ databases">
        <title>The complete genome of Emcibacter congregatus ZYLT.</title>
        <authorList>
            <person name="Zhao Z."/>
        </authorList>
    </citation>
    <scope>NUCLEOTIDE SEQUENCE [LARGE SCALE GENOMIC DNA]</scope>
    <source>
        <strain evidence="12">MCCC 1A06723</strain>
    </source>
</reference>
<comment type="caution">
    <text evidence="11">The sequence shown here is derived from an EMBL/GenBank/DDBJ whole genome shotgun (WGS) entry which is preliminary data.</text>
</comment>
<accession>A0A501PM84</accession>
<dbReference type="Pfam" id="PF01554">
    <property type="entry name" value="MatE"/>
    <property type="match status" value="2"/>
</dbReference>
<dbReference type="Proteomes" id="UP000319148">
    <property type="component" value="Unassembled WGS sequence"/>
</dbReference>
<dbReference type="NCBIfam" id="TIGR00797">
    <property type="entry name" value="matE"/>
    <property type="match status" value="1"/>
</dbReference>
<keyword evidence="3" id="KW-0050">Antiport</keyword>
<dbReference type="RefSeq" id="WP_139938970.1">
    <property type="nucleotide sequence ID" value="NZ_JBHSYP010000003.1"/>
</dbReference>
<evidence type="ECO:0000313" key="11">
    <source>
        <dbReference type="EMBL" id="TPD61543.1"/>
    </source>
</evidence>
<evidence type="ECO:0000256" key="9">
    <source>
        <dbReference type="ARBA" id="ARBA00031636"/>
    </source>
</evidence>
<keyword evidence="12" id="KW-1185">Reference proteome</keyword>
<keyword evidence="6 10" id="KW-1133">Transmembrane helix</keyword>
<feature type="transmembrane region" description="Helical" evidence="10">
    <location>
        <begin position="142"/>
        <end position="163"/>
    </location>
</feature>
<dbReference type="InterPro" id="IPR050222">
    <property type="entry name" value="MATE_MdtK"/>
</dbReference>
<keyword evidence="8 10" id="KW-0472">Membrane</keyword>
<dbReference type="PIRSF" id="PIRSF006603">
    <property type="entry name" value="DinF"/>
    <property type="match status" value="1"/>
</dbReference>
<keyword evidence="5 10" id="KW-0812">Transmembrane</keyword>
<evidence type="ECO:0000256" key="3">
    <source>
        <dbReference type="ARBA" id="ARBA00022449"/>
    </source>
</evidence>
<dbReference type="AlphaFoldDB" id="A0A501PM84"/>
<feature type="transmembrane region" description="Helical" evidence="10">
    <location>
        <begin position="399"/>
        <end position="419"/>
    </location>
</feature>
<sequence length="464" mass="50570">MHDKQNTATENWLRERLTRQMSELLRLSFPIVLQRIGTMAMGLVDTLMVGHYSARDLAYQSAGDIPVITLIVLTIGLLTGIIVLSSNAVGAGNPRESGAIWKRGMVYALGLGLLWLMICMFGEEILLALGQDADIARGGGEVAQVLGYGMPFMTLLLACTFFLESISRPLPGLIVMIFANVLNIFLNWVLVFGHFGFEPMGAVGSAWSTTLIRVFIFFALLLFILVLKDGERFGIRDKADLSWKGWRRQRHIGYAAGITNGAEHLGFAGLMVFAGWISAETLAATTITFKLFGLPFMIAIGLGGATSVRVGIALGRRDPADLMLAGSAGLGFNILTMLPLAVLMVLYAENLTLFFTSAEVLVALTTPLISLSGFLLVFDTSQAIMGNALRGRQDVWMPTIIYIFAFNIVMIPLSWYMAFALDRKAEGLVEAVILTSILALALAAGRFYYLAYDDWQAAQQKAPA</sequence>
<dbReference type="GO" id="GO:0042910">
    <property type="term" value="F:xenobiotic transmembrane transporter activity"/>
    <property type="evidence" value="ECO:0007669"/>
    <property type="project" value="InterPro"/>
</dbReference>
<feature type="transmembrane region" description="Helical" evidence="10">
    <location>
        <begin position="105"/>
        <end position="130"/>
    </location>
</feature>
<keyword evidence="7" id="KW-0406">Ion transport</keyword>
<evidence type="ECO:0000256" key="8">
    <source>
        <dbReference type="ARBA" id="ARBA00023136"/>
    </source>
</evidence>
<keyword evidence="4" id="KW-1003">Cell membrane</keyword>
<dbReference type="GO" id="GO:0015297">
    <property type="term" value="F:antiporter activity"/>
    <property type="evidence" value="ECO:0007669"/>
    <property type="project" value="UniProtKB-KW"/>
</dbReference>
<evidence type="ECO:0000256" key="5">
    <source>
        <dbReference type="ARBA" id="ARBA00022692"/>
    </source>
</evidence>
<keyword evidence="2" id="KW-0813">Transport</keyword>
<dbReference type="EMBL" id="VFIY01000005">
    <property type="protein sequence ID" value="TPD61543.1"/>
    <property type="molecule type" value="Genomic_DNA"/>
</dbReference>
<protein>
    <recommendedName>
        <fullName evidence="9">Multidrug-efflux transporter</fullName>
    </recommendedName>
</protein>
<feature type="transmembrane region" description="Helical" evidence="10">
    <location>
        <begin position="291"/>
        <end position="312"/>
    </location>
</feature>
<proteinExistence type="predicted"/>
<evidence type="ECO:0000256" key="6">
    <source>
        <dbReference type="ARBA" id="ARBA00022989"/>
    </source>
</evidence>
<feature type="transmembrane region" description="Helical" evidence="10">
    <location>
        <begin position="170"/>
        <end position="190"/>
    </location>
</feature>
<evidence type="ECO:0000313" key="12">
    <source>
        <dbReference type="Proteomes" id="UP000319148"/>
    </source>
</evidence>
<feature type="transmembrane region" description="Helical" evidence="10">
    <location>
        <begin position="210"/>
        <end position="227"/>
    </location>
</feature>
<dbReference type="PANTHER" id="PTHR43298:SF2">
    <property type="entry name" value="FMN_FAD EXPORTER YEEO-RELATED"/>
    <property type="match status" value="1"/>
</dbReference>
<feature type="transmembrane region" description="Helical" evidence="10">
    <location>
        <begin position="431"/>
        <end position="451"/>
    </location>
</feature>
<organism evidence="11 12">
    <name type="scientific">Emcibacter nanhaiensis</name>
    <dbReference type="NCBI Taxonomy" id="1505037"/>
    <lineage>
        <taxon>Bacteria</taxon>
        <taxon>Pseudomonadati</taxon>
        <taxon>Pseudomonadota</taxon>
        <taxon>Alphaproteobacteria</taxon>
        <taxon>Emcibacterales</taxon>
        <taxon>Emcibacteraceae</taxon>
        <taxon>Emcibacter</taxon>
    </lineage>
</organism>
<feature type="transmembrane region" description="Helical" evidence="10">
    <location>
        <begin position="24"/>
        <end position="44"/>
    </location>
</feature>
<feature type="transmembrane region" description="Helical" evidence="10">
    <location>
        <begin position="324"/>
        <end position="348"/>
    </location>
</feature>